<dbReference type="PROSITE" id="PS50206">
    <property type="entry name" value="RHODANESE_3"/>
    <property type="match status" value="1"/>
</dbReference>
<reference evidence="3 4" key="2">
    <citation type="submission" date="2017-08" db="EMBL/GenBank/DDBJ databases">
        <authorList>
            <person name="de Groot N.N."/>
        </authorList>
    </citation>
    <scope>NUCLEOTIDE SEQUENCE [LARGE SCALE GENOMIC DNA]</scope>
    <source>
        <strain evidence="3">Orrdi1</strain>
    </source>
</reference>
<dbReference type="PANTHER" id="PTHR43031:SF18">
    <property type="entry name" value="RHODANESE-RELATED SULFURTRANSFERASES"/>
    <property type="match status" value="1"/>
</dbReference>
<name>A0A1C3K4T2_9BURK</name>
<keyword evidence="4" id="KW-1185">Reference proteome</keyword>
<evidence type="ECO:0000259" key="1">
    <source>
        <dbReference type="PROSITE" id="PS50206"/>
    </source>
</evidence>
<evidence type="ECO:0000313" key="3">
    <source>
        <dbReference type="EMBL" id="SOE46793.1"/>
    </source>
</evidence>
<dbReference type="AlphaFoldDB" id="A0A1C3K4T2"/>
<dbReference type="InterPro" id="IPR050229">
    <property type="entry name" value="GlpE_sulfurtransferase"/>
</dbReference>
<dbReference type="GO" id="GO:0016740">
    <property type="term" value="F:transferase activity"/>
    <property type="evidence" value="ECO:0007669"/>
    <property type="project" value="UniProtKB-KW"/>
</dbReference>
<reference evidence="2 4" key="1">
    <citation type="submission" date="2016-06" db="EMBL/GenBank/DDBJ databases">
        <authorList>
            <person name="Kjaerup R.B."/>
            <person name="Dalgaard T.S."/>
            <person name="Juul-Madsen H.R."/>
        </authorList>
    </citation>
    <scope>NUCLEOTIDE SEQUENCE [LARGE SCALE GENOMIC DNA]</scope>
    <source>
        <strain evidence="2">Orrdi1</strain>
    </source>
</reference>
<dbReference type="SUPFAM" id="SSF52821">
    <property type="entry name" value="Rhodanese/Cell cycle control phosphatase"/>
    <property type="match status" value="1"/>
</dbReference>
<dbReference type="PANTHER" id="PTHR43031">
    <property type="entry name" value="FAD-DEPENDENT OXIDOREDUCTASE"/>
    <property type="match status" value="1"/>
</dbReference>
<dbReference type="CDD" id="cd00158">
    <property type="entry name" value="RHOD"/>
    <property type="match status" value="1"/>
</dbReference>
<dbReference type="RefSeq" id="WP_067756324.1">
    <property type="nucleotide sequence ID" value="NZ_LT907988.1"/>
</dbReference>
<evidence type="ECO:0000313" key="4">
    <source>
        <dbReference type="Proteomes" id="UP000078558"/>
    </source>
</evidence>
<gene>
    <name evidence="2" type="ORF">ODI_04265</name>
    <name evidence="3" type="ORF">ODI_R0467</name>
</gene>
<dbReference type="Pfam" id="PF00581">
    <property type="entry name" value="Rhodanese"/>
    <property type="match status" value="1"/>
</dbReference>
<organism evidence="2 4">
    <name type="scientific">Orrella dioscoreae</name>
    <dbReference type="NCBI Taxonomy" id="1851544"/>
    <lineage>
        <taxon>Bacteria</taxon>
        <taxon>Pseudomonadati</taxon>
        <taxon>Pseudomonadota</taxon>
        <taxon>Betaproteobacteria</taxon>
        <taxon>Burkholderiales</taxon>
        <taxon>Alcaligenaceae</taxon>
        <taxon>Orrella</taxon>
    </lineage>
</organism>
<dbReference type="EMBL" id="FLRC01000033">
    <property type="protein sequence ID" value="SBT26492.1"/>
    <property type="molecule type" value="Genomic_DNA"/>
</dbReference>
<dbReference type="InterPro" id="IPR036873">
    <property type="entry name" value="Rhodanese-like_dom_sf"/>
</dbReference>
<protein>
    <submittedName>
        <fullName evidence="2">FIG136845: Rhodanese-related sulfurtransferase</fullName>
    </submittedName>
</protein>
<dbReference type="SMART" id="SM00450">
    <property type="entry name" value="RHOD"/>
    <property type="match status" value="1"/>
</dbReference>
<feature type="domain" description="Rhodanese" evidence="1">
    <location>
        <begin position="47"/>
        <end position="135"/>
    </location>
</feature>
<evidence type="ECO:0000313" key="2">
    <source>
        <dbReference type="EMBL" id="SBT26492.1"/>
    </source>
</evidence>
<dbReference type="InterPro" id="IPR001763">
    <property type="entry name" value="Rhodanese-like_dom"/>
</dbReference>
<dbReference type="Gene3D" id="3.40.250.10">
    <property type="entry name" value="Rhodanese-like domain"/>
    <property type="match status" value="1"/>
</dbReference>
<keyword evidence="2" id="KW-0808">Transferase</keyword>
<dbReference type="KEGG" id="odi:ODI_R0467"/>
<proteinExistence type="predicted"/>
<dbReference type="STRING" id="1851544.ODI_04265"/>
<accession>A0A1C3K4T2</accession>
<dbReference type="EMBL" id="LT907988">
    <property type="protein sequence ID" value="SOE46793.1"/>
    <property type="molecule type" value="Genomic_DNA"/>
</dbReference>
<sequence>MDFLLQQNNLLILGVAILSGLMLAWPAINRGRAGAAVDTDAAIRLINQKQAVLIDVRPAERFQASHIAQARSVPLDEIEQKAASLPKNKPLIVVCELGRDSGKAVAKLKAQGHTEVVALEGGQQAWIKAGLPTTGKKAA</sequence>
<dbReference type="Proteomes" id="UP000078558">
    <property type="component" value="Chromosome I"/>
</dbReference>